<dbReference type="AlphaFoldDB" id="A0A559SW92"/>
<dbReference type="GO" id="GO:0015562">
    <property type="term" value="F:efflux transmembrane transporter activity"/>
    <property type="evidence" value="ECO:0007669"/>
    <property type="project" value="InterPro"/>
</dbReference>
<dbReference type="NCBIfam" id="NF000282">
    <property type="entry name" value="RND_permease_1"/>
    <property type="match status" value="1"/>
</dbReference>
<keyword evidence="6 9" id="KW-0812">Transmembrane</keyword>
<dbReference type="Gene3D" id="3.30.70.1430">
    <property type="entry name" value="Multidrug efflux transporter AcrB pore domain"/>
    <property type="match status" value="2"/>
</dbReference>
<dbReference type="PRINTS" id="PR00702">
    <property type="entry name" value="ACRIFLAVINRP"/>
</dbReference>
<dbReference type="Pfam" id="PF00873">
    <property type="entry name" value="ACR_tran"/>
    <property type="match status" value="1"/>
</dbReference>
<dbReference type="FunFam" id="1.20.1640.10:FF:000001">
    <property type="entry name" value="Efflux pump membrane transporter"/>
    <property type="match status" value="1"/>
</dbReference>
<dbReference type="GO" id="GO:0042910">
    <property type="term" value="F:xenobiotic transmembrane transporter activity"/>
    <property type="evidence" value="ECO:0007669"/>
    <property type="project" value="TreeGrafter"/>
</dbReference>
<dbReference type="GO" id="GO:0005886">
    <property type="term" value="C:plasma membrane"/>
    <property type="evidence" value="ECO:0007669"/>
    <property type="project" value="UniProtKB-SubCell"/>
</dbReference>
<evidence type="ECO:0000256" key="1">
    <source>
        <dbReference type="ARBA" id="ARBA00004429"/>
    </source>
</evidence>
<evidence type="ECO:0000256" key="7">
    <source>
        <dbReference type="ARBA" id="ARBA00022989"/>
    </source>
</evidence>
<evidence type="ECO:0000256" key="4">
    <source>
        <dbReference type="ARBA" id="ARBA00022475"/>
    </source>
</evidence>
<feature type="transmembrane region" description="Helical" evidence="9">
    <location>
        <begin position="472"/>
        <end position="499"/>
    </location>
</feature>
<protein>
    <recommendedName>
        <fullName evidence="9">Efflux pump membrane transporter</fullName>
    </recommendedName>
</protein>
<evidence type="ECO:0000256" key="6">
    <source>
        <dbReference type="ARBA" id="ARBA00022692"/>
    </source>
</evidence>
<comment type="caution">
    <text evidence="10">The sequence shown here is derived from an EMBL/GenBank/DDBJ whole genome shotgun (WGS) entry which is preliminary data.</text>
</comment>
<evidence type="ECO:0000256" key="5">
    <source>
        <dbReference type="ARBA" id="ARBA00022519"/>
    </source>
</evidence>
<feature type="transmembrane region" description="Helical" evidence="9">
    <location>
        <begin position="436"/>
        <end position="460"/>
    </location>
</feature>
<dbReference type="Gene3D" id="1.20.1640.10">
    <property type="entry name" value="Multidrug efflux transporter AcrB transmembrane domain"/>
    <property type="match status" value="2"/>
</dbReference>
<evidence type="ECO:0000313" key="10">
    <source>
        <dbReference type="EMBL" id="TVZ66626.1"/>
    </source>
</evidence>
<dbReference type="EMBL" id="VISO01000003">
    <property type="protein sequence ID" value="TVZ66626.1"/>
    <property type="molecule type" value="Genomic_DNA"/>
</dbReference>
<proteinExistence type="inferred from homology"/>
<dbReference type="Proteomes" id="UP000319824">
    <property type="component" value="Unassembled WGS sequence"/>
</dbReference>
<keyword evidence="8 9" id="KW-0472">Membrane</keyword>
<evidence type="ECO:0000313" key="11">
    <source>
        <dbReference type="Proteomes" id="UP000319824"/>
    </source>
</evidence>
<dbReference type="RefSeq" id="WP_022718708.1">
    <property type="nucleotide sequence ID" value="NZ_ATTQ01000029.1"/>
</dbReference>
<dbReference type="SUPFAM" id="SSF82693">
    <property type="entry name" value="Multidrug efflux transporter AcrB pore domain, PN1, PN2, PC1 and PC2 subdomains"/>
    <property type="match status" value="4"/>
</dbReference>
<dbReference type="InterPro" id="IPR004764">
    <property type="entry name" value="MdtF-like"/>
</dbReference>
<evidence type="ECO:0000256" key="9">
    <source>
        <dbReference type="RuleBase" id="RU364070"/>
    </source>
</evidence>
<feature type="transmembrane region" description="Helical" evidence="9">
    <location>
        <begin position="534"/>
        <end position="553"/>
    </location>
</feature>
<dbReference type="PANTHER" id="PTHR32063">
    <property type="match status" value="1"/>
</dbReference>
<dbReference type="SUPFAM" id="SSF82866">
    <property type="entry name" value="Multidrug efflux transporter AcrB transmembrane domain"/>
    <property type="match status" value="2"/>
</dbReference>
<dbReference type="FunFam" id="3.30.70.1430:FF:000001">
    <property type="entry name" value="Efflux pump membrane transporter"/>
    <property type="match status" value="1"/>
</dbReference>
<keyword evidence="5 9" id="KW-0997">Cell inner membrane</keyword>
<name>A0A559SW92_9HYPH</name>
<feature type="transmembrane region" description="Helical" evidence="9">
    <location>
        <begin position="12"/>
        <end position="34"/>
    </location>
</feature>
<dbReference type="Gene3D" id="3.30.2090.10">
    <property type="entry name" value="Multidrug efflux transporter AcrB TolC docking domain, DN and DC subdomains"/>
    <property type="match status" value="2"/>
</dbReference>
<dbReference type="SUPFAM" id="SSF82714">
    <property type="entry name" value="Multidrug efflux transporter AcrB TolC docking domain, DN and DC subdomains"/>
    <property type="match status" value="2"/>
</dbReference>
<dbReference type="PANTHER" id="PTHR32063:SF76">
    <property type="entry name" value="EFFLUX PUMP MEMBRANE TRANSPORTER"/>
    <property type="match status" value="1"/>
</dbReference>
<feature type="transmembrane region" description="Helical" evidence="9">
    <location>
        <begin position="394"/>
        <end position="415"/>
    </location>
</feature>
<feature type="transmembrane region" description="Helical" evidence="9">
    <location>
        <begin position="893"/>
        <end position="915"/>
    </location>
</feature>
<gene>
    <name evidence="10" type="ORF">BCL32_7016</name>
</gene>
<feature type="transmembrane region" description="Helical" evidence="9">
    <location>
        <begin position="368"/>
        <end position="388"/>
    </location>
</feature>
<dbReference type="InterPro" id="IPR027463">
    <property type="entry name" value="AcrB_DN_DC_subdom"/>
</dbReference>
<dbReference type="Gene3D" id="3.30.70.1440">
    <property type="entry name" value="Multidrug efflux transporter AcrB pore domain"/>
    <property type="match status" value="1"/>
</dbReference>
<feature type="transmembrane region" description="Helical" evidence="9">
    <location>
        <begin position="969"/>
        <end position="992"/>
    </location>
</feature>
<dbReference type="GO" id="GO:0009636">
    <property type="term" value="P:response to toxic substance"/>
    <property type="evidence" value="ECO:0007669"/>
    <property type="project" value="UniProtKB-ARBA"/>
</dbReference>
<keyword evidence="4" id="KW-1003">Cell membrane</keyword>
<sequence length="1055" mass="112006">MISGFFISRPRFAIVVAVILCFAGGLSIFGLPIAQYPNITPPSITVSAFYPGANAEVIAKVVGDPLETAINGVDDMIYMSSNSSDAGSYTLTVTFAVGTDPNLAQINVQNRAQLATAQLPAAVSQQGITVRARSPDFLVAFGFYSPDQTLSELDIANYLSVNVTDALSRVTGVGEASVMGSSQYSMRIWMDPVRMAALEITPDDVASAIQAQNIQASIGQVGGPPSQDNAKIQYTLVAQGRLEEAEAFGDIVVKTGQAGALVRVRDIGRVELGAQSYASSVRVNGAPGAMLVVNQAPRANALGTADAVTKELESLSRQFPHGLTYEPVYDSTQFVRASIREIIMTLAITFIIVVAVTFLFLGEWRATVIPALAVPASLIATFAVLYVAGFSINLITLLALILATGLVVDDAILVVENVQRLMKEQGLDAKTASEKAMLQVTGPIISTTMVLLGVFVPTAFLQGINGQLYRQFAVTISASLVFSSLMGLTLSPALCATLLRKPTDLSGPLARFESMLERTRNGYTRVVSGSARRIVIVLCALAATIAIAVLLFLKVPSSFLPDEDQGFLFVDIQLPNASALSTTEKTIQQVEAALRETEGVAKVVTISGFSLLQSGSVPNGGFAIVMLDPWEKRDAPNLSTTALLASLNARFSTLPQANVAVFAPPPIPGIGQVGGLDFRLQARLGQSPEDISQVARALIAAAGQTPEIAIASSSFSADVPRVFVNVNRVRAESLGVSVDQIYSTLGAQFGGRYVNDFTHDGRSFKVNLQADSQFRIIPDDVLNLHVRSRDGAMVPLRTLVTLEPDLGPFSLSRYNLFPSAPVNGIPAVGTSSARAMAAFESAASEVLPEGYGYEWSGLSLQERQSAAQTPMILALALIFAFLFLVAQYESWTLPVSIILSLSFAALGAIMALAVSGLENSLYAQIGIVLLIGLASKNAILIVEFARVERERGLSIVDSAVSAAAQRFRAVMMTAVSFILGMIPLVVATGAGANARQALGITILGGMLAATTVGILFIPGLFVVVERFAEWFSGRFTRPLDDAREGERAEQRRSSR</sequence>
<accession>A0A559SW92</accession>
<feature type="transmembrane region" description="Helical" evidence="9">
    <location>
        <begin position="342"/>
        <end position="361"/>
    </location>
</feature>
<reference evidence="10 11" key="1">
    <citation type="submission" date="2019-06" db="EMBL/GenBank/DDBJ databases">
        <title>Pac Bio to generate improved reference genome sequences for organisms with transposon mutant libraries (support for FEBA project).</title>
        <authorList>
            <person name="Blow M."/>
        </authorList>
    </citation>
    <scope>NUCLEOTIDE SEQUENCE [LARGE SCALE GENOMIC DNA]</scope>
    <source>
        <strain evidence="10 11">USDA 1844</strain>
    </source>
</reference>
<comment type="subcellular location">
    <subcellularLocation>
        <location evidence="1 9">Cell inner membrane</location>
        <topology evidence="1 9">Multi-pass membrane protein</topology>
    </subcellularLocation>
</comment>
<dbReference type="NCBIfam" id="TIGR00915">
    <property type="entry name" value="2A0602"/>
    <property type="match status" value="1"/>
</dbReference>
<feature type="transmembrane region" description="Helical" evidence="9">
    <location>
        <begin position="867"/>
        <end position="886"/>
    </location>
</feature>
<evidence type="ECO:0000256" key="8">
    <source>
        <dbReference type="ARBA" id="ARBA00023136"/>
    </source>
</evidence>
<feature type="transmembrane region" description="Helical" evidence="9">
    <location>
        <begin position="998"/>
        <end position="1024"/>
    </location>
</feature>
<feature type="transmembrane region" description="Helical" evidence="9">
    <location>
        <begin position="921"/>
        <end position="942"/>
    </location>
</feature>
<keyword evidence="3 9" id="KW-0813">Transport</keyword>
<keyword evidence="7 9" id="KW-1133">Transmembrane helix</keyword>
<evidence type="ECO:0000256" key="3">
    <source>
        <dbReference type="ARBA" id="ARBA00022448"/>
    </source>
</evidence>
<dbReference type="InterPro" id="IPR001036">
    <property type="entry name" value="Acrflvin-R"/>
</dbReference>
<evidence type="ECO:0000256" key="2">
    <source>
        <dbReference type="ARBA" id="ARBA00010942"/>
    </source>
</evidence>
<comment type="similarity">
    <text evidence="2 9">Belongs to the resistance-nodulation-cell division (RND) (TC 2.A.6) family.</text>
</comment>
<organism evidence="10 11">
    <name type="scientific">Rhizobium mongolense USDA 1844</name>
    <dbReference type="NCBI Taxonomy" id="1079460"/>
    <lineage>
        <taxon>Bacteria</taxon>
        <taxon>Pseudomonadati</taxon>
        <taxon>Pseudomonadota</taxon>
        <taxon>Alphaproteobacteria</taxon>
        <taxon>Hyphomicrobiales</taxon>
        <taxon>Rhizobiaceae</taxon>
        <taxon>Rhizobium/Agrobacterium group</taxon>
        <taxon>Rhizobium</taxon>
    </lineage>
</organism>
<dbReference type="Gene3D" id="3.30.70.1320">
    <property type="entry name" value="Multidrug efflux transporter AcrB pore domain like"/>
    <property type="match status" value="1"/>
</dbReference>